<evidence type="ECO:0000313" key="3">
    <source>
        <dbReference type="Proteomes" id="UP000246077"/>
    </source>
</evidence>
<dbReference type="SUPFAM" id="SSF55811">
    <property type="entry name" value="Nudix"/>
    <property type="match status" value="1"/>
</dbReference>
<dbReference type="InterPro" id="IPR011213">
    <property type="entry name" value="NMN_biosyn"/>
</dbReference>
<dbReference type="InterPro" id="IPR015797">
    <property type="entry name" value="NUDIX_hydrolase-like_dom_sf"/>
</dbReference>
<dbReference type="CDD" id="cd18873">
    <property type="entry name" value="NUDIX_NadM_like"/>
    <property type="match status" value="1"/>
</dbReference>
<dbReference type="Gene3D" id="1.10.10.10">
    <property type="entry name" value="Winged helix-like DNA-binding domain superfamily/Winged helix DNA-binding domain"/>
    <property type="match status" value="1"/>
</dbReference>
<name>A0A317EBW4_9PROT</name>
<dbReference type="Pfam" id="PF21906">
    <property type="entry name" value="WHD_NrtR"/>
    <property type="match status" value="1"/>
</dbReference>
<protein>
    <recommendedName>
        <fullName evidence="1">NrtR DNA-binding winged helix domain-containing protein</fullName>
    </recommendedName>
</protein>
<dbReference type="InterPro" id="IPR054105">
    <property type="entry name" value="WHD_NrtR"/>
</dbReference>
<dbReference type="Proteomes" id="UP000246077">
    <property type="component" value="Unassembled WGS sequence"/>
</dbReference>
<gene>
    <name evidence="2" type="ORF">DKG75_04065</name>
</gene>
<proteinExistence type="predicted"/>
<feature type="domain" description="NrtR DNA-binding winged helix" evidence="1">
    <location>
        <begin position="275"/>
        <end position="335"/>
    </location>
</feature>
<comment type="caution">
    <text evidence="2">The sequence shown here is derived from an EMBL/GenBank/DDBJ whole genome shotgun (WGS) entry which is preliminary data.</text>
</comment>
<dbReference type="InterPro" id="IPR036390">
    <property type="entry name" value="WH_DNA-bd_sf"/>
</dbReference>
<evidence type="ECO:0000313" key="2">
    <source>
        <dbReference type="EMBL" id="PWR23746.1"/>
    </source>
</evidence>
<dbReference type="Gene3D" id="3.90.79.10">
    <property type="entry name" value="Nucleoside Triphosphate Pyrophosphohydrolase"/>
    <property type="match status" value="1"/>
</dbReference>
<dbReference type="SUPFAM" id="SSF46785">
    <property type="entry name" value="Winged helix' DNA-binding domain"/>
    <property type="match status" value="1"/>
</dbReference>
<keyword evidence="3" id="KW-1185">Reference proteome</keyword>
<dbReference type="OrthoDB" id="9786141at2"/>
<dbReference type="EMBL" id="QGLF01000001">
    <property type="protein sequence ID" value="PWR23746.1"/>
    <property type="molecule type" value="Genomic_DNA"/>
</dbReference>
<evidence type="ECO:0000259" key="1">
    <source>
        <dbReference type="Pfam" id="PF21906"/>
    </source>
</evidence>
<dbReference type="InterPro" id="IPR036388">
    <property type="entry name" value="WH-like_DNA-bd_sf"/>
</dbReference>
<dbReference type="PIRSF" id="PIRSF019423">
    <property type="entry name" value="NMN_biosyn"/>
    <property type="match status" value="1"/>
</dbReference>
<accession>A0A317EBW4</accession>
<reference evidence="3" key="1">
    <citation type="submission" date="2018-05" db="EMBL/GenBank/DDBJ databases">
        <title>Zavarzinia sp. HR-AS.</title>
        <authorList>
            <person name="Lee Y."/>
            <person name="Jeon C.O."/>
        </authorList>
    </citation>
    <scope>NUCLEOTIDE SEQUENCE [LARGE SCALE GENOMIC DNA]</scope>
    <source>
        <strain evidence="3">DSM 1231</strain>
    </source>
</reference>
<dbReference type="AlphaFoldDB" id="A0A317EBW4"/>
<organism evidence="2 3">
    <name type="scientific">Zavarzinia compransoris</name>
    <dbReference type="NCBI Taxonomy" id="1264899"/>
    <lineage>
        <taxon>Bacteria</taxon>
        <taxon>Pseudomonadati</taxon>
        <taxon>Pseudomonadota</taxon>
        <taxon>Alphaproteobacteria</taxon>
        <taxon>Rhodospirillales</taxon>
        <taxon>Zavarziniaceae</taxon>
        <taxon>Zavarzinia</taxon>
    </lineage>
</organism>
<sequence>MAQDGEHNARGISIGLTAVIVAVTEEDPRVLVARRMTHDLATPAQQGLLPLAFDTPETLPFGPFEPEHHRTLELGLRQWVAEQTGIAMRYVEQLYTFANQNRDPRELTGGPRVVSIAYLALTQETPLAGTGEAQWRSWYSFLPWEDWREGRPALIDKVIRPALTRWIDAAPDARSARARMERTAIAFGPVAGTGHFDLLRCLDRYELLYSAGLVKEAIRDAAVAAGAAGNAPPDVPDEQREAARALGTPLSLDNRRVLASALGRLRGKIDYRPVVFDLLPPEFTLLRLQKVVEALSGIELHKQNFRRTVTAGDLVEPTGQIEASGRGRPAETYRFRRDVMQEKHDVGIPLPLPKAGS</sequence>
<dbReference type="RefSeq" id="WP_109919776.1">
    <property type="nucleotide sequence ID" value="NZ_QGLF01000001.1"/>
</dbReference>